<feature type="domain" description="POTRA" evidence="10">
    <location>
        <begin position="185"/>
        <end position="273"/>
    </location>
</feature>
<dbReference type="HAMAP" id="MF_01430">
    <property type="entry name" value="OM_assembly_BamA"/>
    <property type="match status" value="1"/>
</dbReference>
<gene>
    <name evidence="8 11" type="primary">bamA</name>
    <name evidence="11" type="ORF">I7X39_12145</name>
</gene>
<dbReference type="Gene3D" id="3.10.20.310">
    <property type="entry name" value="membrane protein fhac"/>
    <property type="match status" value="5"/>
</dbReference>
<keyword evidence="12" id="KW-1185">Reference proteome</keyword>
<sequence>MAAFERSRSRIHSSLLTLVLCGAVHLPSWAVEPFKLRDIRVEGLQRTDPGTVFASLPFRIGDTYNDEKGVAALRALFATGLYKDVRIQIDGDAVVVLIEERPIIADVSFVGLKEFDKEALTKSLKDVGIGEGRPFDRALADRAEQELKRQYLTKSFYGAEVTTTITPIERNRVNVAFSVVEGEPAKIADIRILGSKAFSESTLLGLLEQTSSGWLTWYTKTDRYSRAKLNADLETLRSHYQNRGYLEFNVESTQVTISPDKQRIAIAVTVSEGQAYTVAAVKMEGDYLGQEENFRQLIAIKPGEAYQGEAVARTTRAFSDYYGSFGYAFPRVEPRQDIDRATGLVTITLVASPERRAYVRRIQVAGNNKTRDEVIRREFRQFEGAWYDGQRIKASRDRVDRLGFFESVEIDTVEVPGAPDQVDVVLTVKERSTGNITFGAGYSSQTKVTLTGSVRQDNFLGSGRSVEMELNTSSLGRAVVLGMADPYSTEDGVSRRVDLFYRTSKPLSNLGEVYEFASQGGRLTYGVPIAEFDSVFFGLGYERTKITETQGVPNNIFKYAQAFGSSSIAVPLTIGWANDSRDNLLSPIAGSFKRVNLEISPIGDARYGRLNLQYQRFFPLGNKFTLMVNGELGAGDALGGRLYPVFKTFYAGGLGSVRAFEGGSLGPVDNTGARSGGNLKVNFNTELYIPVPGSGKDRTFRLFAFADAGNVWNTESKYEKVGFDSMRASAGIGLSWMSPVGPLRLSWGKPFRSQPQDRIERFQFQIGNSF</sequence>
<protein>
    <recommendedName>
        <fullName evidence="8 9">Outer membrane protein assembly factor BamA</fullName>
    </recommendedName>
</protein>
<keyword evidence="4 8" id="KW-0732">Signal</keyword>
<comment type="caution">
    <text evidence="11">The sequence shown here is derived from an EMBL/GenBank/DDBJ whole genome shotgun (WGS) entry which is preliminary data.</text>
</comment>
<keyword evidence="6 8" id="KW-0472">Membrane</keyword>
<dbReference type="EMBL" id="JAEDAK010000007">
    <property type="protein sequence ID" value="MBH9577652.1"/>
    <property type="molecule type" value="Genomic_DNA"/>
</dbReference>
<dbReference type="RefSeq" id="WP_198111417.1">
    <property type="nucleotide sequence ID" value="NZ_JAEDAK010000007.1"/>
</dbReference>
<comment type="subcellular location">
    <subcellularLocation>
        <location evidence="8">Cell outer membrane</location>
    </subcellularLocation>
    <subcellularLocation>
        <location evidence="1">Membrane</location>
    </subcellularLocation>
</comment>
<keyword evidence="7 8" id="KW-0998">Cell outer membrane</keyword>
<accession>A0A931NEF8</accession>
<evidence type="ECO:0000313" key="12">
    <source>
        <dbReference type="Proteomes" id="UP000613266"/>
    </source>
</evidence>
<dbReference type="PROSITE" id="PS51779">
    <property type="entry name" value="POTRA"/>
    <property type="match status" value="3"/>
</dbReference>
<name>A0A931NEF8_9BURK</name>
<dbReference type="InterPro" id="IPR000184">
    <property type="entry name" value="Bac_surfAg_D15"/>
</dbReference>
<dbReference type="Pfam" id="PF01103">
    <property type="entry name" value="Omp85"/>
    <property type="match status" value="1"/>
</dbReference>
<keyword evidence="2 8" id="KW-1134">Transmembrane beta strand</keyword>
<dbReference type="AlphaFoldDB" id="A0A931NEF8"/>
<dbReference type="Proteomes" id="UP000613266">
    <property type="component" value="Unassembled WGS sequence"/>
</dbReference>
<reference evidence="11" key="1">
    <citation type="submission" date="2020-12" db="EMBL/GenBank/DDBJ databases">
        <title>The genome sequence of Inhella sp. 1Y17.</title>
        <authorList>
            <person name="Liu Y."/>
        </authorList>
    </citation>
    <scope>NUCLEOTIDE SEQUENCE</scope>
    <source>
        <strain evidence="11">1Y17</strain>
    </source>
</reference>
<proteinExistence type="inferred from homology"/>
<dbReference type="NCBIfam" id="TIGR03303">
    <property type="entry name" value="OM_YaeT"/>
    <property type="match status" value="1"/>
</dbReference>
<comment type="subunit">
    <text evidence="8">Part of the Bam complex.</text>
</comment>
<comment type="similarity">
    <text evidence="8">Belongs to the BamA family.</text>
</comment>
<evidence type="ECO:0000256" key="1">
    <source>
        <dbReference type="ARBA" id="ARBA00004370"/>
    </source>
</evidence>
<dbReference type="InterPro" id="IPR034746">
    <property type="entry name" value="POTRA"/>
</dbReference>
<dbReference type="GO" id="GO:0051205">
    <property type="term" value="P:protein insertion into membrane"/>
    <property type="evidence" value="ECO:0007669"/>
    <property type="project" value="UniProtKB-UniRule"/>
</dbReference>
<evidence type="ECO:0000256" key="2">
    <source>
        <dbReference type="ARBA" id="ARBA00022452"/>
    </source>
</evidence>
<dbReference type="PANTHER" id="PTHR12815:SF23">
    <property type="entry name" value="OUTER MEMBRANE PROTEIN ASSEMBLY FACTOR BAMA"/>
    <property type="match status" value="1"/>
</dbReference>
<dbReference type="InterPro" id="IPR023707">
    <property type="entry name" value="OM_assembly_BamA"/>
</dbReference>
<keyword evidence="3 8" id="KW-0812">Transmembrane</keyword>
<dbReference type="PANTHER" id="PTHR12815">
    <property type="entry name" value="SORTING AND ASSEMBLY MACHINERY SAMM50 PROTEIN FAMILY MEMBER"/>
    <property type="match status" value="1"/>
</dbReference>
<feature type="domain" description="POTRA" evidence="10">
    <location>
        <begin position="34"/>
        <end position="101"/>
    </location>
</feature>
<evidence type="ECO:0000256" key="8">
    <source>
        <dbReference type="HAMAP-Rule" id="MF_01430"/>
    </source>
</evidence>
<organism evidence="11 12">
    <name type="scientific">Inhella proteolytica</name>
    <dbReference type="NCBI Taxonomy" id="2795029"/>
    <lineage>
        <taxon>Bacteria</taxon>
        <taxon>Pseudomonadati</taxon>
        <taxon>Pseudomonadota</taxon>
        <taxon>Betaproteobacteria</taxon>
        <taxon>Burkholderiales</taxon>
        <taxon>Sphaerotilaceae</taxon>
        <taxon>Inhella</taxon>
    </lineage>
</organism>
<dbReference type="InterPro" id="IPR039910">
    <property type="entry name" value="D15-like"/>
</dbReference>
<evidence type="ECO:0000256" key="6">
    <source>
        <dbReference type="ARBA" id="ARBA00023136"/>
    </source>
</evidence>
<keyword evidence="5 8" id="KW-0677">Repeat</keyword>
<evidence type="ECO:0000256" key="3">
    <source>
        <dbReference type="ARBA" id="ARBA00022692"/>
    </source>
</evidence>
<dbReference type="PIRSF" id="PIRSF006076">
    <property type="entry name" value="OM_assembly_OMP85"/>
    <property type="match status" value="1"/>
</dbReference>
<dbReference type="Pfam" id="PF07244">
    <property type="entry name" value="POTRA"/>
    <property type="match status" value="4"/>
</dbReference>
<dbReference type="GO" id="GO:1990063">
    <property type="term" value="C:Bam protein complex"/>
    <property type="evidence" value="ECO:0007669"/>
    <property type="project" value="TreeGrafter"/>
</dbReference>
<feature type="domain" description="POTRA" evidence="10">
    <location>
        <begin position="357"/>
        <end position="431"/>
    </location>
</feature>
<evidence type="ECO:0000256" key="5">
    <source>
        <dbReference type="ARBA" id="ARBA00022737"/>
    </source>
</evidence>
<dbReference type="InterPro" id="IPR010827">
    <property type="entry name" value="BamA/TamA_POTRA"/>
</dbReference>
<evidence type="ECO:0000256" key="4">
    <source>
        <dbReference type="ARBA" id="ARBA00022729"/>
    </source>
</evidence>
<evidence type="ECO:0000313" key="11">
    <source>
        <dbReference type="EMBL" id="MBH9577652.1"/>
    </source>
</evidence>
<comment type="function">
    <text evidence="8">Part of the outer membrane protein assembly complex, which is involved in assembly and insertion of beta-barrel proteins into the outer membrane.</text>
</comment>
<evidence type="ECO:0000256" key="7">
    <source>
        <dbReference type="ARBA" id="ARBA00023237"/>
    </source>
</evidence>
<evidence type="ECO:0000259" key="10">
    <source>
        <dbReference type="PROSITE" id="PS51779"/>
    </source>
</evidence>
<dbReference type="Gene3D" id="2.40.160.50">
    <property type="entry name" value="membrane protein fhac: a member of the omp85/tpsb transporter family"/>
    <property type="match status" value="1"/>
</dbReference>
<dbReference type="GO" id="GO:0043165">
    <property type="term" value="P:Gram-negative-bacterium-type cell outer membrane assembly"/>
    <property type="evidence" value="ECO:0007669"/>
    <property type="project" value="UniProtKB-UniRule"/>
</dbReference>
<evidence type="ECO:0000256" key="9">
    <source>
        <dbReference type="NCBIfam" id="TIGR03303"/>
    </source>
</evidence>